<reference evidence="13 14" key="1">
    <citation type="journal article" date="2016" name="Nat. Commun.">
        <title>Thousands of microbial genomes shed light on interconnected biogeochemical processes in an aquifer system.</title>
        <authorList>
            <person name="Anantharaman K."/>
            <person name="Brown C.T."/>
            <person name="Hug L.A."/>
            <person name="Sharon I."/>
            <person name="Castelle C.J."/>
            <person name="Probst A.J."/>
            <person name="Thomas B.C."/>
            <person name="Singh A."/>
            <person name="Wilkins M.J."/>
            <person name="Karaoz U."/>
            <person name="Brodie E.L."/>
            <person name="Williams K.H."/>
            <person name="Hubbard S.S."/>
            <person name="Banfield J.F."/>
        </authorList>
    </citation>
    <scope>NUCLEOTIDE SEQUENCE [LARGE SCALE GENOMIC DNA]</scope>
</reference>
<dbReference type="InterPro" id="IPR023406">
    <property type="entry name" value="Topo_IA_AS"/>
</dbReference>
<dbReference type="InterPro" id="IPR013826">
    <property type="entry name" value="Topo_IA_cen_sub3"/>
</dbReference>
<dbReference type="SUPFAM" id="SSF56712">
    <property type="entry name" value="Prokaryotic type I DNA topoisomerase"/>
    <property type="match status" value="1"/>
</dbReference>
<evidence type="ECO:0000256" key="10">
    <source>
        <dbReference type="HAMAP-Rule" id="MF_00952"/>
    </source>
</evidence>
<dbReference type="SUPFAM" id="SSF57783">
    <property type="entry name" value="Zinc beta-ribbon"/>
    <property type="match status" value="4"/>
</dbReference>
<keyword evidence="4" id="KW-0863">Zinc-finger</keyword>
<keyword evidence="7 10" id="KW-0799">Topoisomerase</keyword>
<dbReference type="SMART" id="SM00437">
    <property type="entry name" value="TOP1Ac"/>
    <property type="match status" value="1"/>
</dbReference>
<dbReference type="InterPro" id="IPR013824">
    <property type="entry name" value="Topo_IA_cen_sub1"/>
</dbReference>
<evidence type="ECO:0000256" key="2">
    <source>
        <dbReference type="ARBA" id="ARBA00009446"/>
    </source>
</evidence>
<dbReference type="InterPro" id="IPR005733">
    <property type="entry name" value="TopoI_bac-type"/>
</dbReference>
<dbReference type="PANTHER" id="PTHR42785">
    <property type="entry name" value="DNA TOPOISOMERASE, TYPE IA, CORE"/>
    <property type="match status" value="1"/>
</dbReference>
<dbReference type="HAMAP" id="MF_00952">
    <property type="entry name" value="Topoisom_1_prok"/>
    <property type="match status" value="1"/>
</dbReference>
<dbReference type="GO" id="GO:0003917">
    <property type="term" value="F:DNA topoisomerase type I (single strand cut, ATP-independent) activity"/>
    <property type="evidence" value="ECO:0007669"/>
    <property type="project" value="UniProtKB-UniRule"/>
</dbReference>
<proteinExistence type="inferred from homology"/>
<dbReference type="InterPro" id="IPR034149">
    <property type="entry name" value="TOPRIM_TopoI"/>
</dbReference>
<dbReference type="SMART" id="SM00436">
    <property type="entry name" value="TOP1Bc"/>
    <property type="match status" value="1"/>
</dbReference>
<dbReference type="GO" id="GO:0008270">
    <property type="term" value="F:zinc ion binding"/>
    <property type="evidence" value="ECO:0007669"/>
    <property type="project" value="UniProtKB-KW"/>
</dbReference>
<dbReference type="GO" id="GO:0005694">
    <property type="term" value="C:chromosome"/>
    <property type="evidence" value="ECO:0007669"/>
    <property type="project" value="InterPro"/>
</dbReference>
<dbReference type="Pfam" id="PF01751">
    <property type="entry name" value="Toprim"/>
    <property type="match status" value="1"/>
</dbReference>
<keyword evidence="3" id="KW-0479">Metal-binding</keyword>
<dbReference type="Gene3D" id="1.10.460.10">
    <property type="entry name" value="Topoisomerase I, domain 2"/>
    <property type="match status" value="1"/>
</dbReference>
<evidence type="ECO:0000256" key="5">
    <source>
        <dbReference type="ARBA" id="ARBA00022833"/>
    </source>
</evidence>
<dbReference type="GO" id="GO:0003677">
    <property type="term" value="F:DNA binding"/>
    <property type="evidence" value="ECO:0007669"/>
    <property type="project" value="UniProtKB-KW"/>
</dbReference>
<feature type="site" description="Interaction with DNA" evidence="10">
    <location>
        <position position="156"/>
    </location>
</feature>
<dbReference type="PANTHER" id="PTHR42785:SF1">
    <property type="entry name" value="DNA TOPOISOMERASE"/>
    <property type="match status" value="1"/>
</dbReference>
<evidence type="ECO:0000313" key="13">
    <source>
        <dbReference type="EMBL" id="OGL46186.1"/>
    </source>
</evidence>
<evidence type="ECO:0000256" key="6">
    <source>
        <dbReference type="ARBA" id="ARBA00022842"/>
    </source>
</evidence>
<feature type="domain" description="Topo IA-type catalytic" evidence="12">
    <location>
        <begin position="130"/>
        <end position="568"/>
    </location>
</feature>
<dbReference type="Proteomes" id="UP000178797">
    <property type="component" value="Unassembled WGS sequence"/>
</dbReference>
<evidence type="ECO:0000256" key="8">
    <source>
        <dbReference type="ARBA" id="ARBA00023125"/>
    </source>
</evidence>
<comment type="catalytic activity">
    <reaction evidence="1 10">
        <text>ATP-independent breakage of single-stranded DNA, followed by passage and rejoining.</text>
        <dbReference type="EC" id="5.6.2.1"/>
    </reaction>
</comment>
<feature type="site" description="Interaction with DNA" evidence="10">
    <location>
        <position position="141"/>
    </location>
</feature>
<accession>A0A1F7RXA0</accession>
<feature type="site" description="Interaction with DNA" evidence="10">
    <location>
        <position position="500"/>
    </location>
</feature>
<dbReference type="InterPro" id="IPR013497">
    <property type="entry name" value="Topo_IA_cen"/>
</dbReference>
<comment type="subunit">
    <text evidence="10">Monomer.</text>
</comment>
<comment type="caution">
    <text evidence="13">The sequence shown here is derived from an EMBL/GenBank/DDBJ whole genome shotgun (WGS) entry which is preliminary data.</text>
</comment>
<feature type="site" description="Interaction with DNA" evidence="10">
    <location>
        <position position="140"/>
    </location>
</feature>
<dbReference type="InterPro" id="IPR003602">
    <property type="entry name" value="Topo_IA_DNA-bd_dom"/>
</dbReference>
<dbReference type="CDD" id="cd00186">
    <property type="entry name" value="TOP1Ac"/>
    <property type="match status" value="1"/>
</dbReference>
<keyword evidence="8 10" id="KW-0238">DNA-binding</keyword>
<comment type="function">
    <text evidence="10">Releases the supercoiling and torsional tension of DNA, which is introduced during the DNA replication and transcription, by transiently cleaving and rejoining one strand of the DNA duplex. Introduces a single-strand break via transesterification at a target site in duplex DNA. The scissile phosphodiester is attacked by the catalytic tyrosine of the enzyme, resulting in the formation of a DNA-(5'-phosphotyrosyl)-enzyme intermediate and the expulsion of a 3'-OH DNA strand. The free DNA strand then undergoes passage around the unbroken strand, thus removing DNA supercoils. Finally, in the religation step, the DNA 3'-OH attacks the covalent intermediate to expel the active-site tyrosine and restore the DNA phosphodiester backbone.</text>
</comment>
<dbReference type="InterPro" id="IPR013498">
    <property type="entry name" value="Topo_IA_Znf"/>
</dbReference>
<comment type="similarity">
    <text evidence="2 10">Belongs to the type IA topoisomerase family.</text>
</comment>
<evidence type="ECO:0000256" key="7">
    <source>
        <dbReference type="ARBA" id="ARBA00023029"/>
    </source>
</evidence>
<dbReference type="InterPro" id="IPR000380">
    <property type="entry name" value="Topo_IA"/>
</dbReference>
<dbReference type="NCBIfam" id="TIGR01051">
    <property type="entry name" value="topA_bact"/>
    <property type="match status" value="1"/>
</dbReference>
<dbReference type="InterPro" id="IPR003601">
    <property type="entry name" value="Topo_IA_2"/>
</dbReference>
<dbReference type="InterPro" id="IPR006171">
    <property type="entry name" value="TOPRIM_dom"/>
</dbReference>
<feature type="active site" description="O-(5'-phospho-DNA)-tyrosine intermediate" evidence="10">
    <location>
        <position position="300"/>
    </location>
</feature>
<evidence type="ECO:0000256" key="1">
    <source>
        <dbReference type="ARBA" id="ARBA00000213"/>
    </source>
</evidence>
<dbReference type="GO" id="GO:0006265">
    <property type="term" value="P:DNA topological change"/>
    <property type="evidence" value="ECO:0007669"/>
    <property type="project" value="UniProtKB-UniRule"/>
</dbReference>
<dbReference type="Gene3D" id="3.40.50.140">
    <property type="match status" value="1"/>
</dbReference>
<evidence type="ECO:0000259" key="12">
    <source>
        <dbReference type="PROSITE" id="PS52039"/>
    </source>
</evidence>
<dbReference type="Gene3D" id="2.70.20.10">
    <property type="entry name" value="Topoisomerase I, domain 3"/>
    <property type="match status" value="1"/>
</dbReference>
<dbReference type="Pfam" id="PF01396">
    <property type="entry name" value="Zn_ribbon_Top1"/>
    <property type="match status" value="5"/>
</dbReference>
<keyword evidence="5" id="KW-0862">Zinc</keyword>
<evidence type="ECO:0000256" key="3">
    <source>
        <dbReference type="ARBA" id="ARBA00022723"/>
    </source>
</evidence>
<dbReference type="PROSITE" id="PS52039">
    <property type="entry name" value="TOPO_IA_2"/>
    <property type="match status" value="1"/>
</dbReference>
<dbReference type="PRINTS" id="PR00417">
    <property type="entry name" value="PRTPISMRASEI"/>
</dbReference>
<gene>
    <name evidence="10" type="primary">topA</name>
    <name evidence="13" type="ORF">A2W05_11040</name>
</gene>
<dbReference type="EMBL" id="MGDE01000100">
    <property type="protein sequence ID" value="OGL46186.1"/>
    <property type="molecule type" value="Genomic_DNA"/>
</dbReference>
<dbReference type="Pfam" id="PF01131">
    <property type="entry name" value="Topoisom_bac"/>
    <property type="match status" value="1"/>
</dbReference>
<evidence type="ECO:0000313" key="14">
    <source>
        <dbReference type="Proteomes" id="UP000178797"/>
    </source>
</evidence>
<dbReference type="CDD" id="cd03363">
    <property type="entry name" value="TOPRIM_TopoIA_TopoI"/>
    <property type="match status" value="1"/>
</dbReference>
<dbReference type="PROSITE" id="PS00396">
    <property type="entry name" value="TOPO_IA_1"/>
    <property type="match status" value="1"/>
</dbReference>
<sequence>MTKKSLVIVESPAKAKTINKLIGSSYTVKASVGHIKDLPKSKIGVEIENDFKPHYVVIKGKSKVVKELKEAAKKAKDIFLAPDPDREGEAIAWHIASELKGDKKKVYRVLFNEITKKALESAFKNPGEIDKNKVDAQQARRVLDRLVGYKISPLLWRRIGKGLSAGRVQSVALRLICEREREIKVFVKEEYWSITATLEGKNPPIFDARLIKVKGEKAEIKNTEVADKVVEELKRSEFSVQNIEKKERKRNPVPPFITSTLQQEAFRHFRFSATKTMVIAQQLYEGLNVGGEGVVGLITYMRTDSTRISTEAQSEARGLIAGRYGKEYLPDAAPVYSTGKNAQDAHEAIRPTYAEKVVEELKEYLNKDQLRLYQLIWQRFIASQMKPAILDSTVIDIKAGDYLLRVTGSVLKFDGFMRVYLEKKDEEKEAVEENGEYKKDVILPQLSVSEILKLHKLLPEQHFTEPPPRYSEATLIRELEKKGIGRPSTYAPIMAKIQDRKYTLKENGRFKPSELGFLVTDILVENFPDVLNVEFTATMEDQLDRIEEGKVNWVEIVKNFYQPFNQDLEKAQEKMEVKEEPTDIVCEKCGSFMMKKWGRNGFFLACPKYPECRNTKNFTQDENGSIIPVEEKTFGEKCEKCGGEMVIKVGRYGKFLACSNYPECKNTKQIVEDDEGAVEIKDTQILDELCPTCTKPLAVKKGRYGTFVACSGYPECRFIKPKGTGAFCPEKECGGELVERKSRKGLFYSCNNYPKCKFALWDKPINKSCPKCKSSFLVEKFSKKDGTRIKCISKSCDYEERPGE</sequence>
<dbReference type="SMART" id="SM00493">
    <property type="entry name" value="TOPRIM"/>
    <property type="match status" value="1"/>
</dbReference>
<dbReference type="EC" id="5.6.2.1" evidence="10"/>
<feature type="domain" description="Toprim" evidence="11">
    <location>
        <begin position="4"/>
        <end position="114"/>
    </location>
</feature>
<dbReference type="InterPro" id="IPR013825">
    <property type="entry name" value="Topo_IA_cen_sub2"/>
</dbReference>
<keyword evidence="6" id="KW-0460">Magnesium</keyword>
<feature type="site" description="Interaction with DNA" evidence="10">
    <location>
        <position position="144"/>
    </location>
</feature>
<dbReference type="Gene3D" id="1.10.290.10">
    <property type="entry name" value="Topoisomerase I, domain 4"/>
    <property type="match status" value="1"/>
</dbReference>
<keyword evidence="9 10" id="KW-0413">Isomerase</keyword>
<evidence type="ECO:0000259" key="11">
    <source>
        <dbReference type="PROSITE" id="PS50880"/>
    </source>
</evidence>
<feature type="site" description="Interaction with DNA" evidence="10">
    <location>
        <position position="302"/>
    </location>
</feature>
<evidence type="ECO:0000256" key="4">
    <source>
        <dbReference type="ARBA" id="ARBA00022771"/>
    </source>
</evidence>
<organism evidence="13 14">
    <name type="scientific">Candidatus Schekmanbacteria bacterium RBG_16_38_10</name>
    <dbReference type="NCBI Taxonomy" id="1817879"/>
    <lineage>
        <taxon>Bacteria</taxon>
        <taxon>Candidatus Schekmaniibacteriota</taxon>
    </lineage>
</organism>
<dbReference type="Gene3D" id="3.30.65.10">
    <property type="entry name" value="Bacterial Topoisomerase I, domain 1"/>
    <property type="match status" value="4"/>
</dbReference>
<dbReference type="AlphaFoldDB" id="A0A1F7RXA0"/>
<dbReference type="PROSITE" id="PS50880">
    <property type="entry name" value="TOPRIM"/>
    <property type="match status" value="1"/>
</dbReference>
<dbReference type="InterPro" id="IPR028612">
    <property type="entry name" value="Topoisom_1_IA"/>
</dbReference>
<evidence type="ECO:0000256" key="9">
    <source>
        <dbReference type="ARBA" id="ARBA00023235"/>
    </source>
</evidence>
<dbReference type="InterPro" id="IPR023405">
    <property type="entry name" value="Topo_IA_core_domain"/>
</dbReference>
<feature type="site" description="Interaction with DNA" evidence="10">
    <location>
        <position position="34"/>
    </location>
</feature>
<name>A0A1F7RXA0_9BACT</name>
<feature type="site" description="Interaction with DNA" evidence="10">
    <location>
        <position position="149"/>
    </location>
</feature>
<protein>
    <recommendedName>
        <fullName evidence="10">DNA topoisomerase 1</fullName>
        <ecNumber evidence="10">5.6.2.1</ecNumber>
    </recommendedName>
    <alternativeName>
        <fullName evidence="10">DNA topoisomerase I</fullName>
    </alternativeName>
</protein>
<feature type="region of interest" description="Interaction with DNA" evidence="10">
    <location>
        <begin position="164"/>
        <end position="169"/>
    </location>
</feature>